<dbReference type="InterPro" id="IPR029025">
    <property type="entry name" value="T3SS_substrate_exporter_C"/>
</dbReference>
<dbReference type="GO" id="GO:0005886">
    <property type="term" value="C:plasma membrane"/>
    <property type="evidence" value="ECO:0007669"/>
    <property type="project" value="TreeGrafter"/>
</dbReference>
<feature type="transmembrane region" description="Helical" evidence="3">
    <location>
        <begin position="32"/>
        <end position="53"/>
    </location>
</feature>
<feature type="transmembrane region" description="Helical" evidence="3">
    <location>
        <begin position="186"/>
        <end position="209"/>
    </location>
</feature>
<dbReference type="Proteomes" id="UP000237682">
    <property type="component" value="Unassembled WGS sequence"/>
</dbReference>
<comment type="caution">
    <text evidence="4">The sequence shown here is derived from an EMBL/GenBank/DDBJ whole genome shotgun (WGS) entry which is preliminary data.</text>
</comment>
<evidence type="ECO:0000256" key="1">
    <source>
        <dbReference type="ARBA" id="ARBA00010690"/>
    </source>
</evidence>
<evidence type="ECO:0000256" key="2">
    <source>
        <dbReference type="SAM" id="MobiDB-lite"/>
    </source>
</evidence>
<dbReference type="InterPro" id="IPR006135">
    <property type="entry name" value="T3SS_substrate_exporter"/>
</dbReference>
<proteinExistence type="inferred from homology"/>
<feature type="transmembrane region" description="Helical" evidence="3">
    <location>
        <begin position="148"/>
        <end position="166"/>
    </location>
</feature>
<evidence type="ECO:0000313" key="4">
    <source>
        <dbReference type="EMBL" id="PRH89370.1"/>
    </source>
</evidence>
<name>A0A2S9QJ80_9HYPH</name>
<comment type="similarity">
    <text evidence="1">Belongs to the type III secretion exporter family.</text>
</comment>
<dbReference type="OrthoDB" id="9807950at2"/>
<dbReference type="Gene3D" id="3.40.1690.10">
    <property type="entry name" value="secretion proteins EscU"/>
    <property type="match status" value="1"/>
</dbReference>
<feature type="compositionally biased region" description="Basic and acidic residues" evidence="2">
    <location>
        <begin position="1"/>
        <end position="17"/>
    </location>
</feature>
<protein>
    <submittedName>
        <fullName evidence="4">Translocation protein in type III secretion system, RhcU</fullName>
    </submittedName>
</protein>
<keyword evidence="3" id="KW-1133">Transmembrane helix</keyword>
<gene>
    <name evidence="4" type="ORF">C5L14_01930</name>
</gene>
<sequence>MSQESEEKKLPASEKKLRDARRKGQVSNSRDLVSGFSIFAALAFLYIAGSGIMDRIKQFAELVASAQSAPFAPAASALIHQAMLTLLTIVAPLAGVVVAVTILVSTIATRGPVFSFEPLKPQFEHVNPAKGLKRIASMRNVVEFAKSLMKTLLLAAVFVAIMAAWLQPLFEVPGCGQSCLEPTLLAILTPLGAAAALAFIVVGLIDVPIQRGLFLRDMRMTKTEYKREHKDLEGDPQIRQELQRQRRDVAGRSYRLGLANAVLVVAGRDHLVGLRYVRGETPVPVVVGKGEGAAAAGLRAQARDLDLTIVEDAALAEALFARTAPGAYVEPDYFPAIVAHLVKNGLV</sequence>
<dbReference type="PRINTS" id="PR00950">
    <property type="entry name" value="TYPE3IMSPROT"/>
</dbReference>
<dbReference type="SUPFAM" id="SSF160544">
    <property type="entry name" value="EscU C-terminal domain-like"/>
    <property type="match status" value="1"/>
</dbReference>
<organism evidence="4 5">
    <name type="scientific">Labrys okinawensis</name>
    <dbReference type="NCBI Taxonomy" id="346911"/>
    <lineage>
        <taxon>Bacteria</taxon>
        <taxon>Pseudomonadati</taxon>
        <taxon>Pseudomonadota</taxon>
        <taxon>Alphaproteobacteria</taxon>
        <taxon>Hyphomicrobiales</taxon>
        <taxon>Xanthobacteraceae</taxon>
        <taxon>Labrys</taxon>
    </lineage>
</organism>
<feature type="region of interest" description="Disordered" evidence="2">
    <location>
        <begin position="1"/>
        <end position="22"/>
    </location>
</feature>
<keyword evidence="3" id="KW-0472">Membrane</keyword>
<accession>A0A2S9QJ80</accession>
<keyword evidence="5" id="KW-1185">Reference proteome</keyword>
<feature type="transmembrane region" description="Helical" evidence="3">
    <location>
        <begin position="78"/>
        <end position="104"/>
    </location>
</feature>
<reference evidence="4 5" key="1">
    <citation type="submission" date="2018-02" db="EMBL/GenBank/DDBJ databases">
        <title>Whole genome sequencing of endophytic bacterium.</title>
        <authorList>
            <person name="Eedara R."/>
            <person name="Podile A.R."/>
        </authorList>
    </citation>
    <scope>NUCLEOTIDE SEQUENCE [LARGE SCALE GENOMIC DNA]</scope>
    <source>
        <strain evidence="4 5">RP1T</strain>
    </source>
</reference>
<dbReference type="PANTHER" id="PTHR30531">
    <property type="entry name" value="FLAGELLAR BIOSYNTHETIC PROTEIN FLHB"/>
    <property type="match status" value="1"/>
</dbReference>
<dbReference type="AlphaFoldDB" id="A0A2S9QJ80"/>
<keyword evidence="3" id="KW-0812">Transmembrane</keyword>
<evidence type="ECO:0000313" key="5">
    <source>
        <dbReference type="Proteomes" id="UP000237682"/>
    </source>
</evidence>
<dbReference type="RefSeq" id="WP_105860334.1">
    <property type="nucleotide sequence ID" value="NZ_PUEJ01000001.1"/>
</dbReference>
<dbReference type="EMBL" id="PUEJ01000001">
    <property type="protein sequence ID" value="PRH89370.1"/>
    <property type="molecule type" value="Genomic_DNA"/>
</dbReference>
<dbReference type="PANTHER" id="PTHR30531:SF12">
    <property type="entry name" value="FLAGELLAR BIOSYNTHETIC PROTEIN FLHB"/>
    <property type="match status" value="1"/>
</dbReference>
<dbReference type="GO" id="GO:0009306">
    <property type="term" value="P:protein secretion"/>
    <property type="evidence" value="ECO:0007669"/>
    <property type="project" value="InterPro"/>
</dbReference>
<evidence type="ECO:0000256" key="3">
    <source>
        <dbReference type="SAM" id="Phobius"/>
    </source>
</evidence>
<dbReference type="Pfam" id="PF01312">
    <property type="entry name" value="Bac_export_2"/>
    <property type="match status" value="1"/>
</dbReference>